<organism evidence="2 3">
    <name type="scientific">Acinetobacter sichuanensis</name>
    <dbReference type="NCBI Taxonomy" id="2136183"/>
    <lineage>
        <taxon>Bacteria</taxon>
        <taxon>Pseudomonadati</taxon>
        <taxon>Pseudomonadota</taxon>
        <taxon>Gammaproteobacteria</taxon>
        <taxon>Moraxellales</taxon>
        <taxon>Moraxellaceae</taxon>
        <taxon>Acinetobacter</taxon>
    </lineage>
</organism>
<reference evidence="2 3" key="2">
    <citation type="submission" date="2018-08" db="EMBL/GenBank/DDBJ databases">
        <title>The draft genome of Acinetobacter sichuanensis strain WCHAc060041.</title>
        <authorList>
            <person name="Qin J."/>
            <person name="Feng Y."/>
            <person name="Zong Z."/>
        </authorList>
    </citation>
    <scope>NUCLEOTIDE SEQUENCE [LARGE SCALE GENOMIC DNA]</scope>
    <source>
        <strain evidence="2 3">WCHAc060041</strain>
    </source>
</reference>
<reference evidence="1" key="1">
    <citation type="journal article" date="2014" name="Int. J. Syst. Evol. Microbiol.">
        <title>Complete genome of a new Firmicutes species belonging to the dominant human colonic microbiota ('Ruminococcus bicirculans') reveals two chromosomes and a selective capacity to utilize plant glucans.</title>
        <authorList>
            <consortium name="NISC Comparative Sequencing Program"/>
            <person name="Wegmann U."/>
            <person name="Louis P."/>
            <person name="Goesmann A."/>
            <person name="Henrissat B."/>
            <person name="Duncan S.H."/>
            <person name="Flint H.J."/>
        </authorList>
    </citation>
    <scope>NUCLEOTIDE SEQUENCE</scope>
    <source>
        <strain evidence="1">KCTC 62575</strain>
    </source>
</reference>
<dbReference type="EMBL" id="JBHRSF010000162">
    <property type="protein sequence ID" value="MFC2998071.1"/>
    <property type="molecule type" value="Genomic_DNA"/>
</dbReference>
<sequence>MTKTFSKDPKTYPELLQKLESDGLKITDQTAALRHLKQISYYRLKGYGLAFRQYDETGKRLSTYQPNVELVTLIHMSMIDAELRSLILAAIDRIEVEVRNVINHELSIKYNSSHWFLDENLFQSSDQFKHQDFLGKIKQFTAKKADAGSEKEKLRETFIHHYYQAYVTPEYPPCWMIAEVLPLGSWSKLYEHLVQSKDRKQVSKQFDLSPELLESWLHALTYLRNVCAHQGRLFNRTFAFPPKQGKKAPLKTQHQLYNYICILFLFLKEFNHEYDWLERIEAVLKKCPNELLKFYGFDENWLEKDEDYWMN</sequence>
<dbReference type="AlphaFoldDB" id="A0A371YKZ1"/>
<dbReference type="InterPro" id="IPR011664">
    <property type="entry name" value="Abi_system_AbiD/AbiF-like"/>
</dbReference>
<dbReference type="OrthoDB" id="5363652at2"/>
<accession>A0A371YKZ1</accession>
<protein>
    <submittedName>
        <fullName evidence="1">Abi family protein</fullName>
    </submittedName>
</protein>
<name>A0A371YKZ1_9GAMM</name>
<comment type="caution">
    <text evidence="2">The sequence shown here is derived from an EMBL/GenBank/DDBJ whole genome shotgun (WGS) entry which is preliminary data.</text>
</comment>
<dbReference type="EMBL" id="PYIX02000042">
    <property type="protein sequence ID" value="RFC82135.1"/>
    <property type="molecule type" value="Genomic_DNA"/>
</dbReference>
<dbReference type="Proteomes" id="UP000240957">
    <property type="component" value="Unassembled WGS sequence"/>
</dbReference>
<evidence type="ECO:0000313" key="3">
    <source>
        <dbReference type="Proteomes" id="UP000240957"/>
    </source>
</evidence>
<gene>
    <name evidence="1" type="ORF">ACFODO_23020</name>
    <name evidence="2" type="ORF">C9E89_018135</name>
</gene>
<reference evidence="1" key="4">
    <citation type="submission" date="2024-09" db="EMBL/GenBank/DDBJ databases">
        <authorList>
            <person name="Sun Q."/>
            <person name="Mori K."/>
        </authorList>
    </citation>
    <scope>NUCLEOTIDE SEQUENCE</scope>
    <source>
        <strain evidence="1">KCTC 62575</strain>
    </source>
</reference>
<evidence type="ECO:0000313" key="1">
    <source>
        <dbReference type="EMBL" id="MFC2998071.1"/>
    </source>
</evidence>
<dbReference type="Proteomes" id="UP001595455">
    <property type="component" value="Unassembled WGS sequence"/>
</dbReference>
<evidence type="ECO:0000313" key="2">
    <source>
        <dbReference type="EMBL" id="RFC82135.1"/>
    </source>
</evidence>
<reference evidence="4" key="3">
    <citation type="journal article" date="2019" name="Int. J. Syst. Evol. Microbiol.">
        <title>The Global Catalogue of Microorganisms (GCM) 10K type strain sequencing project: providing services to taxonomists for standard genome sequencing and annotation.</title>
        <authorList>
            <consortium name="The Broad Institute Genomics Platform"/>
            <consortium name="The Broad Institute Genome Sequencing Center for Infectious Disease"/>
            <person name="Wu L."/>
            <person name="Ma J."/>
        </authorList>
    </citation>
    <scope>NUCLEOTIDE SEQUENCE [LARGE SCALE GENOMIC DNA]</scope>
    <source>
        <strain evidence="4">KCTC 62575</strain>
    </source>
</reference>
<keyword evidence="4" id="KW-1185">Reference proteome</keyword>
<proteinExistence type="predicted"/>
<evidence type="ECO:0000313" key="4">
    <source>
        <dbReference type="Proteomes" id="UP001595455"/>
    </source>
</evidence>
<dbReference type="Pfam" id="PF07751">
    <property type="entry name" value="Abi_2"/>
    <property type="match status" value="1"/>
</dbReference>
<dbReference type="RefSeq" id="WP_081316860.1">
    <property type="nucleotide sequence ID" value="NZ_JBHRSF010000162.1"/>
</dbReference>